<proteinExistence type="predicted"/>
<comment type="caution">
    <text evidence="2">The sequence shown here is derived from an EMBL/GenBank/DDBJ whole genome shotgun (WGS) entry which is preliminary data.</text>
</comment>
<gene>
    <name evidence="2" type="ORF">HINF_LOCUS2957</name>
    <name evidence="3" type="ORF">HINF_LOCUS76286</name>
</gene>
<organism evidence="2">
    <name type="scientific">Hexamita inflata</name>
    <dbReference type="NCBI Taxonomy" id="28002"/>
    <lineage>
        <taxon>Eukaryota</taxon>
        <taxon>Metamonada</taxon>
        <taxon>Diplomonadida</taxon>
        <taxon>Hexamitidae</taxon>
        <taxon>Hexamitinae</taxon>
        <taxon>Hexamita</taxon>
    </lineage>
</organism>
<protein>
    <submittedName>
        <fullName evidence="3">Hypothetical_protein</fullName>
    </submittedName>
</protein>
<reference evidence="2" key="1">
    <citation type="submission" date="2023-06" db="EMBL/GenBank/DDBJ databases">
        <authorList>
            <person name="Kurt Z."/>
        </authorList>
    </citation>
    <scope>NUCLEOTIDE SEQUENCE</scope>
</reference>
<accession>A0AA86TG75</accession>
<keyword evidence="4" id="KW-1185">Reference proteome</keyword>
<dbReference type="Proteomes" id="UP001642409">
    <property type="component" value="Unassembled WGS sequence"/>
</dbReference>
<dbReference type="AlphaFoldDB" id="A0AA86TG75"/>
<feature type="coiled-coil region" evidence="1">
    <location>
        <begin position="61"/>
        <end position="95"/>
    </location>
</feature>
<sequence>MAQMTESEIQTLVDKHIETQFQILNILGECEIVAYRIDNPLDKTDELKYYFSKQEYPLTEPDELKQKLNEINQKLDELSATLQNLRTQAENMDQNIRLIDILSHEYTLDYDCEEEDQKIYNDWHRRNFPFKQLVEQPVRQTVEQPVEQPVQNISLEQLIKQLQERVRQ</sequence>
<keyword evidence="1" id="KW-0175">Coiled coil</keyword>
<name>A0AA86TG75_9EUKA</name>
<evidence type="ECO:0000313" key="2">
    <source>
        <dbReference type="EMBL" id="CAI9915312.1"/>
    </source>
</evidence>
<dbReference type="EMBL" id="CATOUU010000070">
    <property type="protein sequence ID" value="CAI9915312.1"/>
    <property type="molecule type" value="Genomic_DNA"/>
</dbReference>
<evidence type="ECO:0000256" key="1">
    <source>
        <dbReference type="SAM" id="Coils"/>
    </source>
</evidence>
<reference evidence="3 4" key="2">
    <citation type="submission" date="2024-07" db="EMBL/GenBank/DDBJ databases">
        <authorList>
            <person name="Akdeniz Z."/>
        </authorList>
    </citation>
    <scope>NUCLEOTIDE SEQUENCE [LARGE SCALE GENOMIC DNA]</scope>
</reference>
<evidence type="ECO:0000313" key="3">
    <source>
        <dbReference type="EMBL" id="CAL6111207.1"/>
    </source>
</evidence>
<evidence type="ECO:0000313" key="4">
    <source>
        <dbReference type="Proteomes" id="UP001642409"/>
    </source>
</evidence>
<dbReference type="EMBL" id="CAXDID020000703">
    <property type="protein sequence ID" value="CAL6111207.1"/>
    <property type="molecule type" value="Genomic_DNA"/>
</dbReference>